<dbReference type="AlphaFoldDB" id="A0A512J390"/>
<sequence>MKAEMKNYRHFIGKWPRPQIELEQYCLAKRVLRYIYRDPDYKCDKKYDHKIFFIARLVVNYMDYYKGLTPITRWPTVMGNGSVGYFDYVSIHFLTFSLNNIPEGGGDTDEEMRALLLRIGELHSELYHNGQRWAEYRREAY</sequence>
<proteinExistence type="predicted"/>
<reference evidence="4" key="2">
    <citation type="journal article" date="2019" name="Int. J. Syst. Evol. Microbiol.">
        <title>The Global Catalogue of Microorganisms (GCM) 10K type strain sequencing project: providing services to taxonomists for standard genome sequencing and annotation.</title>
        <authorList>
            <consortium name="The Broad Institute Genomics Platform"/>
            <consortium name="The Broad Institute Genome Sequencing Center for Infectious Disease"/>
            <person name="Wu L."/>
            <person name="Ma J."/>
        </authorList>
    </citation>
    <scope>NUCLEOTIDE SEQUENCE [LARGE SCALE GENOMIC DNA]</scope>
    <source>
        <strain evidence="4">NBRC 107715</strain>
    </source>
</reference>
<dbReference type="EMBL" id="BJZU01000045">
    <property type="protein sequence ID" value="GEP04447.1"/>
    <property type="molecule type" value="Genomic_DNA"/>
</dbReference>
<evidence type="ECO:0000313" key="1">
    <source>
        <dbReference type="EMBL" id="GEP04447.1"/>
    </source>
</evidence>
<reference evidence="2" key="4">
    <citation type="submission" date="2023-01" db="EMBL/GenBank/DDBJ databases">
        <title>Draft genome sequence of Methylobacterium oxalidis strain NBRC 107715.</title>
        <authorList>
            <person name="Sun Q."/>
            <person name="Mori K."/>
        </authorList>
    </citation>
    <scope>NUCLEOTIDE SEQUENCE</scope>
    <source>
        <strain evidence="2">NBRC 107715</strain>
    </source>
</reference>
<comment type="caution">
    <text evidence="1">The sequence shown here is derived from an EMBL/GenBank/DDBJ whole genome shotgun (WGS) entry which is preliminary data.</text>
</comment>
<gene>
    <name evidence="2" type="ORF">GCM10007888_12000</name>
    <name evidence="1" type="ORF">MOX02_24850</name>
</gene>
<name>A0A512J390_9HYPH</name>
<dbReference type="EMBL" id="BSPK01000017">
    <property type="protein sequence ID" value="GLS62819.1"/>
    <property type="molecule type" value="Genomic_DNA"/>
</dbReference>
<keyword evidence="4" id="KW-1185">Reference proteome</keyword>
<reference evidence="2" key="1">
    <citation type="journal article" date="2014" name="Int. J. Syst. Evol. Microbiol.">
        <title>Complete genome of a new Firmicutes species belonging to the dominant human colonic microbiota ('Ruminococcus bicirculans') reveals two chromosomes and a selective capacity to utilize plant glucans.</title>
        <authorList>
            <consortium name="NISC Comparative Sequencing Program"/>
            <person name="Wegmann U."/>
            <person name="Louis P."/>
            <person name="Goesmann A."/>
            <person name="Henrissat B."/>
            <person name="Duncan S.H."/>
            <person name="Flint H.J."/>
        </authorList>
    </citation>
    <scope>NUCLEOTIDE SEQUENCE</scope>
    <source>
        <strain evidence="2">NBRC 107715</strain>
    </source>
</reference>
<evidence type="ECO:0000313" key="3">
    <source>
        <dbReference type="Proteomes" id="UP000321960"/>
    </source>
</evidence>
<evidence type="ECO:0000313" key="4">
    <source>
        <dbReference type="Proteomes" id="UP001156856"/>
    </source>
</evidence>
<reference evidence="1 3" key="3">
    <citation type="submission" date="2019-07" db="EMBL/GenBank/DDBJ databases">
        <title>Whole genome shotgun sequence of Methylobacterium oxalidis NBRC 107715.</title>
        <authorList>
            <person name="Hosoyama A."/>
            <person name="Uohara A."/>
            <person name="Ohji S."/>
            <person name="Ichikawa N."/>
        </authorList>
    </citation>
    <scope>NUCLEOTIDE SEQUENCE [LARGE SCALE GENOMIC DNA]</scope>
    <source>
        <strain evidence="1 3">NBRC 107715</strain>
    </source>
</reference>
<organism evidence="1 3">
    <name type="scientific">Methylobacterium oxalidis</name>
    <dbReference type="NCBI Taxonomy" id="944322"/>
    <lineage>
        <taxon>Bacteria</taxon>
        <taxon>Pseudomonadati</taxon>
        <taxon>Pseudomonadota</taxon>
        <taxon>Alphaproteobacteria</taxon>
        <taxon>Hyphomicrobiales</taxon>
        <taxon>Methylobacteriaceae</taxon>
        <taxon>Methylobacterium</taxon>
    </lineage>
</organism>
<accession>A0A512J390</accession>
<dbReference type="Proteomes" id="UP000321960">
    <property type="component" value="Unassembled WGS sequence"/>
</dbReference>
<dbReference type="RefSeq" id="WP_147026076.1">
    <property type="nucleotide sequence ID" value="NZ_BJZU01000045.1"/>
</dbReference>
<evidence type="ECO:0000313" key="2">
    <source>
        <dbReference type="EMBL" id="GLS62819.1"/>
    </source>
</evidence>
<dbReference type="Proteomes" id="UP001156856">
    <property type="component" value="Unassembled WGS sequence"/>
</dbReference>
<protein>
    <submittedName>
        <fullName evidence="1">Uncharacterized protein</fullName>
    </submittedName>
</protein>